<dbReference type="Proteomes" id="UP000479692">
    <property type="component" value="Unassembled WGS sequence"/>
</dbReference>
<evidence type="ECO:0000313" key="3">
    <source>
        <dbReference type="Proteomes" id="UP000479692"/>
    </source>
</evidence>
<dbReference type="AlphaFoldDB" id="A0A7C9HNV3"/>
<sequence>MELHELESAWKTLDARVARQEVELTQLRSQNFAMRTKGKLARASLGQSWQIAVGLLFAVWGGGYWFDHLGTPHLVAYGLAVHAYGIALLATAIVLLVQLANVDYALPVSDVQERLLRLRRTRIRCERVLWIAGAVMWVPIMMIALRWIHFDAWLVNPWFVLGNLAAGLVLAAGAAFVMWRKPAWFAKLAMEGPLADVERQLADLETLRA</sequence>
<evidence type="ECO:0008006" key="4">
    <source>
        <dbReference type="Google" id="ProtNLM"/>
    </source>
</evidence>
<feature type="transmembrane region" description="Helical" evidence="1">
    <location>
        <begin position="160"/>
        <end position="179"/>
    </location>
</feature>
<feature type="transmembrane region" description="Helical" evidence="1">
    <location>
        <begin position="49"/>
        <end position="66"/>
    </location>
</feature>
<name>A0A7C9HNV3_9GAMM</name>
<dbReference type="EMBL" id="WOXT01000005">
    <property type="protein sequence ID" value="MUV15472.1"/>
    <property type="molecule type" value="Genomic_DNA"/>
</dbReference>
<protein>
    <recommendedName>
        <fullName evidence="4">Serine/threonine protein kinase</fullName>
    </recommendedName>
</protein>
<evidence type="ECO:0000313" key="2">
    <source>
        <dbReference type="EMBL" id="MUV15472.1"/>
    </source>
</evidence>
<comment type="caution">
    <text evidence="2">The sequence shown here is derived from an EMBL/GenBank/DDBJ whole genome shotgun (WGS) entry which is preliminary data.</text>
</comment>
<accession>A0A7C9HNV3</accession>
<keyword evidence="3" id="KW-1185">Reference proteome</keyword>
<feature type="transmembrane region" description="Helical" evidence="1">
    <location>
        <begin position="127"/>
        <end position="148"/>
    </location>
</feature>
<feature type="transmembrane region" description="Helical" evidence="1">
    <location>
        <begin position="86"/>
        <end position="106"/>
    </location>
</feature>
<organism evidence="2 3">
    <name type="scientific">Noviluteimonas gilva</name>
    <dbReference type="NCBI Taxonomy" id="2682097"/>
    <lineage>
        <taxon>Bacteria</taxon>
        <taxon>Pseudomonadati</taxon>
        <taxon>Pseudomonadota</taxon>
        <taxon>Gammaproteobacteria</taxon>
        <taxon>Lysobacterales</taxon>
        <taxon>Lysobacteraceae</taxon>
        <taxon>Noviluteimonas</taxon>
    </lineage>
</organism>
<reference evidence="2 3" key="1">
    <citation type="submission" date="2019-12" db="EMBL/GenBank/DDBJ databases">
        <authorList>
            <person name="Xu J."/>
        </authorList>
    </citation>
    <scope>NUCLEOTIDE SEQUENCE [LARGE SCALE GENOMIC DNA]</scope>
    <source>
        <strain evidence="2 3">HX-5-24</strain>
    </source>
</reference>
<gene>
    <name evidence="2" type="ORF">GN331_14795</name>
</gene>
<dbReference type="RefSeq" id="WP_156643065.1">
    <property type="nucleotide sequence ID" value="NZ_WOXT01000005.1"/>
</dbReference>
<keyword evidence="1" id="KW-0472">Membrane</keyword>
<evidence type="ECO:0000256" key="1">
    <source>
        <dbReference type="SAM" id="Phobius"/>
    </source>
</evidence>
<keyword evidence="1" id="KW-1133">Transmembrane helix</keyword>
<proteinExistence type="predicted"/>
<keyword evidence="1" id="KW-0812">Transmembrane</keyword>